<dbReference type="RefSeq" id="XP_044418734.1">
    <property type="nucleotide sequence ID" value="XM_044562799.1"/>
</dbReference>
<dbReference type="STRING" id="4565.A0A3B6QEC7"/>
<dbReference type="Gramene" id="TraesARI6D03G03642210.1">
    <property type="protein sequence ID" value="TraesARI6D03G03642210.1"/>
    <property type="gene ID" value="TraesARI6D03G03642210"/>
</dbReference>
<dbReference type="Pfam" id="PF12066">
    <property type="entry name" value="SERRATE_Ars2_N"/>
    <property type="match status" value="1"/>
</dbReference>
<dbReference type="PaxDb" id="4565-Traes_6DS_A2DC7DA32.1"/>
<dbReference type="PROSITE" id="PS00028">
    <property type="entry name" value="ZINC_FINGER_C2H2_1"/>
    <property type="match status" value="1"/>
</dbReference>
<feature type="compositionally biased region" description="Acidic residues" evidence="1">
    <location>
        <begin position="39"/>
        <end position="48"/>
    </location>
</feature>
<feature type="compositionally biased region" description="Basic and acidic residues" evidence="1">
    <location>
        <begin position="93"/>
        <end position="111"/>
    </location>
</feature>
<feature type="domain" description="C2H2-type" evidence="2">
    <location>
        <begin position="579"/>
        <end position="602"/>
    </location>
</feature>
<dbReference type="InterPro" id="IPR007042">
    <property type="entry name" value="SERRATE/Ars2_C"/>
</dbReference>
<proteinExistence type="predicted"/>
<dbReference type="Gramene" id="TraesCAD_scaffold_069715_01G000300.1">
    <property type="protein sequence ID" value="TraesCAD_scaffold_069715_01G000300.1"/>
    <property type="gene ID" value="TraesCAD_scaffold_069715_01G000300"/>
</dbReference>
<dbReference type="PANTHER" id="PTHR13165:SF4">
    <property type="entry name" value="OS02G0149600 PROTEIN"/>
    <property type="match status" value="1"/>
</dbReference>
<dbReference type="Gramene" id="TraesROB_scaffold_136338_01G000100.1">
    <property type="protein sequence ID" value="TraesROB_scaffold_136338_01G000100.1"/>
    <property type="gene ID" value="TraesROB_scaffold_136338_01G000100"/>
</dbReference>
<dbReference type="Gramene" id="TraesCLE_scaffold_063098_01G000100.1">
    <property type="protein sequence ID" value="TraesCLE_scaffold_063098_01G000100.1"/>
    <property type="gene ID" value="TraesCLE_scaffold_063098_01G000100"/>
</dbReference>
<dbReference type="Gramene" id="TraesCS6D02G108900.1">
    <property type="protein sequence ID" value="TraesCS6D02G108900.1"/>
    <property type="gene ID" value="TraesCS6D02G108900"/>
</dbReference>
<dbReference type="InterPro" id="IPR021933">
    <property type="entry name" value="SERRATE/Ars2_N"/>
</dbReference>
<dbReference type="InterPro" id="IPR013087">
    <property type="entry name" value="Znf_C2H2_type"/>
</dbReference>
<feature type="region of interest" description="Disordered" evidence="1">
    <location>
        <begin position="356"/>
        <end position="409"/>
    </location>
</feature>
<sequence>MWPTWDVPRSPGDQPVRPLLAAPPGDRHARPGPARSWADEADAADDDPPLPPPPPLGSSRPVRLVDALASRSEDPAQAQAQALPPPPPLGSSRPERVAGYRMDADSPRSDGRSSSPGGGQGARRRSRSPRQRGKPSPERVHVPLPPPPPVGSSRPVRVTYRLESDSSRSSRSSSPAEIMGPPRRRSPSRSNDGKRRRSSPPRRSPSPDPPKRPRRDDGAGRRSPPRGGRYERGGDGGKLAGHRAPDGPNSGYGASSKVQDITQRKGLMTYKQFILALEDDVSPAEAESRYHEYKTAYITTQKHAYFDLHKGDTRLKEKYHPTSLLSVIERRNEFCKAAAKSLILDLRSGTLDLGPGMTADGSSKSGNVNYGSSGNGEDYGNKRRKNGRGPPKEPGPLSTAPKAHPVSSKYRRVQADIDQTLALVRKLDTEKGIVGNILSIGGDHGKPDDDRSHVGSAGPLVIIRGLTTVKGLEGVELLDTLLTYLWRVHGVDYYGMSERRNANGFRHVRADNKIADGFNISAADWEKKLDSFWHERLVNGDDPLVVLTAKDKIDAATVEALAPYVKKIMDENYGYKYGCGAMGCAKVFHAPEFVHKHLKLKHPDLVSVLTLNVQDDIYFQNYMNDPNAPGGKPVMQQSEQDSGRMRRIPDEGAFDKQGSDAPLIPDAPPTVLVPLPGAGPLGPFVPITPDMAVQMMREQRPPRPNGAQRKKKPLMPEPMMPMYPHFPLDPRPLRRYNDLDAPEEEVTAIDYRSV</sequence>
<dbReference type="OrthoDB" id="342064at2759"/>
<keyword evidence="4" id="KW-1185">Reference proteome</keyword>
<dbReference type="Proteomes" id="UP000019116">
    <property type="component" value="Chromosome 6D"/>
</dbReference>
<dbReference type="InterPro" id="IPR039727">
    <property type="entry name" value="SE/Ars2"/>
</dbReference>
<feature type="compositionally biased region" description="Basic residues" evidence="1">
    <location>
        <begin position="122"/>
        <end position="133"/>
    </location>
</feature>
<name>A0A3B6QEC7_WHEAT</name>
<dbReference type="PANTHER" id="PTHR13165">
    <property type="entry name" value="ARSENITE-RESISTANCE PROTEIN 2"/>
    <property type="match status" value="1"/>
</dbReference>
<dbReference type="GO" id="GO:0016604">
    <property type="term" value="C:nuclear body"/>
    <property type="evidence" value="ECO:0000318"/>
    <property type="project" value="GO_Central"/>
</dbReference>
<dbReference type="Gramene" id="TraesJUL6D03G03711010.1">
    <property type="protein sequence ID" value="TraesJUL6D03G03711010.1"/>
    <property type="gene ID" value="TraesJUL6D03G03711010"/>
</dbReference>
<feature type="region of interest" description="Disordered" evidence="1">
    <location>
        <begin position="698"/>
        <end position="728"/>
    </location>
</feature>
<feature type="region of interest" description="Disordered" evidence="1">
    <location>
        <begin position="1"/>
        <end position="256"/>
    </location>
</feature>
<evidence type="ECO:0000259" key="2">
    <source>
        <dbReference type="PROSITE" id="PS00028"/>
    </source>
</evidence>
<reference evidence="3" key="1">
    <citation type="submission" date="2018-08" db="EMBL/GenBank/DDBJ databases">
        <authorList>
            <person name="Rossello M."/>
        </authorList>
    </citation>
    <scope>NUCLEOTIDE SEQUENCE [LARGE SCALE GENOMIC DNA]</scope>
    <source>
        <strain evidence="3">cv. Chinese Spring</strain>
    </source>
</reference>
<dbReference type="GeneID" id="123143804"/>
<dbReference type="Gramene" id="TraesNOR6D03G03718550.1">
    <property type="protein sequence ID" value="TraesNOR6D03G03718550.1"/>
    <property type="gene ID" value="TraesNOR6D03G03718550"/>
</dbReference>
<reference evidence="3" key="2">
    <citation type="submission" date="2018-10" db="UniProtKB">
        <authorList>
            <consortium name="EnsemblPlants"/>
        </authorList>
    </citation>
    <scope>IDENTIFICATION</scope>
</reference>
<feature type="compositionally biased region" description="Low complexity" evidence="1">
    <location>
        <begin position="361"/>
        <end position="376"/>
    </location>
</feature>
<evidence type="ECO:0000256" key="1">
    <source>
        <dbReference type="SAM" id="MobiDB-lite"/>
    </source>
</evidence>
<dbReference type="EnsemblPlants" id="TraesCS6D02G108900.1">
    <property type="protein sequence ID" value="TraesCS6D02G108900.1"/>
    <property type="gene ID" value="TraesCS6D02G108900"/>
</dbReference>
<dbReference type="GO" id="GO:0031053">
    <property type="term" value="P:primary miRNA processing"/>
    <property type="evidence" value="ECO:0000318"/>
    <property type="project" value="GO_Central"/>
</dbReference>
<dbReference type="Gramene" id="TraesCS6D03G0234800.1">
    <property type="protein sequence ID" value="TraesCS6D03G0234800.1.CDS"/>
    <property type="gene ID" value="TraesCS6D03G0234800"/>
</dbReference>
<dbReference type="Gramene" id="TraesLDM6D03G03681850.1">
    <property type="protein sequence ID" value="TraesLDM6D03G03681850.1"/>
    <property type="gene ID" value="TraesLDM6D03G03681850"/>
</dbReference>
<dbReference type="AlphaFoldDB" id="A0A3B6QEC7"/>
<protein>
    <recommendedName>
        <fullName evidence="2">C2H2-type domain-containing protein</fullName>
    </recommendedName>
</protein>
<dbReference type="Gramene" id="TraesWEE_scaffold_081750_01G000100.1">
    <property type="protein sequence ID" value="TraesWEE_scaffold_081750_01G000100.1"/>
    <property type="gene ID" value="TraesWEE_scaffold_081750_01G000100"/>
</dbReference>
<evidence type="ECO:0000313" key="3">
    <source>
        <dbReference type="EnsemblPlants" id="TraesCS6D02G108900.1"/>
    </source>
</evidence>
<accession>A0A3B6QEC7</accession>
<evidence type="ECO:0000313" key="4">
    <source>
        <dbReference type="Proteomes" id="UP000019116"/>
    </source>
</evidence>
<feature type="compositionally biased region" description="Basic and acidic residues" evidence="1">
    <location>
        <begin position="209"/>
        <end position="220"/>
    </location>
</feature>
<dbReference type="SMR" id="A0A3B6QEC7"/>
<dbReference type="Pfam" id="PF04959">
    <property type="entry name" value="ARS2"/>
    <property type="match status" value="1"/>
</dbReference>
<gene>
    <name evidence="3" type="primary">LOC123143804</name>
</gene>
<dbReference type="OMA" id="DQHKNED"/>
<organism evidence="3">
    <name type="scientific">Triticum aestivum</name>
    <name type="common">Wheat</name>
    <dbReference type="NCBI Taxonomy" id="4565"/>
    <lineage>
        <taxon>Eukaryota</taxon>
        <taxon>Viridiplantae</taxon>
        <taxon>Streptophyta</taxon>
        <taxon>Embryophyta</taxon>
        <taxon>Tracheophyta</taxon>
        <taxon>Spermatophyta</taxon>
        <taxon>Magnoliopsida</taxon>
        <taxon>Liliopsida</taxon>
        <taxon>Poales</taxon>
        <taxon>Poaceae</taxon>
        <taxon>BOP clade</taxon>
        <taxon>Pooideae</taxon>
        <taxon>Triticodae</taxon>
        <taxon>Triticeae</taxon>
        <taxon>Triticinae</taxon>
        <taxon>Triticum</taxon>
    </lineage>
</organism>